<dbReference type="PANTHER" id="PTHR46513:SF13">
    <property type="entry name" value="EGF-LIKE DOMAIN-CONTAINING PROTEIN"/>
    <property type="match status" value="1"/>
</dbReference>
<keyword evidence="2 10" id="KW-0732">Signal</keyword>
<dbReference type="SMART" id="SM00181">
    <property type="entry name" value="EGF"/>
    <property type="match status" value="5"/>
</dbReference>
<dbReference type="InterPro" id="IPR000742">
    <property type="entry name" value="EGF"/>
</dbReference>
<organism evidence="12 13">
    <name type="scientific">Stylophora pistillata</name>
    <name type="common">Smooth cauliflower coral</name>
    <dbReference type="NCBI Taxonomy" id="50429"/>
    <lineage>
        <taxon>Eukaryota</taxon>
        <taxon>Metazoa</taxon>
        <taxon>Cnidaria</taxon>
        <taxon>Anthozoa</taxon>
        <taxon>Hexacorallia</taxon>
        <taxon>Scleractinia</taxon>
        <taxon>Astrocoeniina</taxon>
        <taxon>Pocilloporidae</taxon>
        <taxon>Stylophora</taxon>
    </lineage>
</organism>
<feature type="compositionally biased region" description="Low complexity" evidence="8">
    <location>
        <begin position="1416"/>
        <end position="1447"/>
    </location>
</feature>
<feature type="compositionally biased region" description="Polar residues" evidence="8">
    <location>
        <begin position="1394"/>
        <end position="1414"/>
    </location>
</feature>
<feature type="region of interest" description="Disordered" evidence="8">
    <location>
        <begin position="1202"/>
        <end position="1556"/>
    </location>
</feature>
<feature type="repeat" description="LDL-receptor class B" evidence="7">
    <location>
        <begin position="216"/>
        <end position="258"/>
    </location>
</feature>
<evidence type="ECO:0000256" key="3">
    <source>
        <dbReference type="ARBA" id="ARBA00022737"/>
    </source>
</evidence>
<evidence type="ECO:0000256" key="8">
    <source>
        <dbReference type="SAM" id="MobiDB-lite"/>
    </source>
</evidence>
<dbReference type="FunFam" id="2.120.10.30:FF:000241">
    <property type="entry name" value="Low-density lipoprotein receptor-related protein 6"/>
    <property type="match status" value="1"/>
</dbReference>
<evidence type="ECO:0000256" key="9">
    <source>
        <dbReference type="SAM" id="Phobius"/>
    </source>
</evidence>
<dbReference type="Gene3D" id="2.120.10.30">
    <property type="entry name" value="TolB, C-terminal domain"/>
    <property type="match status" value="5"/>
</dbReference>
<dbReference type="FunFam" id="2.120.10.30:FF:000132">
    <property type="entry name" value="Uncharacterized protein"/>
    <property type="match status" value="2"/>
</dbReference>
<sequence>MYSGMMAERGLLTVIIFALLSISQGLESCSEPCLIYTARNRIDAIELASSRVVNLASNLTFPVDIAVDVRERTFYWSDINQRVIKRNQLCKMGNGGCSHLCLLTPNGSLWACPDGFPLSTDGKRCLTDIKTFLLFAEGSHLRQLAFNVTSSRRIPLKILASQPMALDFDFVEGKVYWTDVSLGTISRAYLNGSFQETVVTGGLQHPYGLAVDPFGQNIYWTDSTEEVIGIASKDGLYRRVLIKDNLQDPRDMILDVTRGYMYWTDWGWDERIERADMDGTNRRVIVRSGLLYPNGLTLDFLRNWLYWIDSVYGKLEVYEFPSKTRRTIIPTYGEPFLKSPLGLTLYGSYFFWTDQRLNGIYRADRDTGGNASKVLSTSSRPALIHAYDRDMNITPVTDQCANQSDGCSHFCLLTPSGPKCLCSEGFNLHDDGKGCEAPRGILLYADYSYNKIMKVTPNATGSLYRLPLSNIRRPIALDYDVVEDTVYWTDSSKISRSFLNGSSQEIIIDTNSYSRYGLAVDSVGRNLYWTDYGSGAGMVEVSKLDGSRRMALVTHNLNQPRDIILDVYKGVMYWTDRGNSPKIERADMTGNSSCLGDCSHICVLSPNGSECACPIHFTLGEDKKTCEHDVPQKILLFADSGQRQIYTLSLDESNMSSKSLPKAHQNYRPVALDFDITEDRIYWTDIWSNTISRMFINGSSPEVVVSRGVYYPYGLAVDPMGKNIYWTDHTLNKIEVCRMDGSIRKTLISRDLDNPRDIIVDLNEGLMYWSDWGASHKIEVASMDGNNRSALVRRGLYWPNGLTLDAENNRLYWVDAWFHILEYYDLERHTIKSLFRDRYVLRNPFGLTLLEDNLYWTDSSLGVVYKSQKDSPSNATVLVSGFSRPYDIHAYDRNRTFPDHPCSFSFGGCSHLCLVRPKGYKCACPDNLELSKDDKTLFQKFLLFADASHAEIYIVDLDDSNFLAKALPIGAYMYRPVALGMDLTDNRVYWTDVSLNSIRRAFINGTSPEIVVSVNVSHSDGLAVDPVGGNIYWSDTVTKRIEVSRMDGTMRKVLIDKDLDQPRDIILHLTERLVYWCDWGNVPKIEVANMDGYSRRILVERGLYWPNGLTLDEANNRLYWVDAYFDILEYYDLEHQTITTLMQDSSKVPHPFGLTLLEDHLYWTDWRLDVVHRAEKKTLSTMTVVVSGLGQPMDIHAYDRNKPLPVHLHSPPSSSKPQATTLQTTRQTTRQQKTNKPPATTPQTTRKTTRQQTSNKPPATTPQTTRQTTRQQTTNKPPATTPQTTRKTTRQQTSNKPPATTPQTTRQTTRQQKTNKPPATTPQTTRKTTRQQTSNKPPATTPQTTRQTTRQQTTNKPLATTPQTTRKTTRQQTTNKPPATTPQTTRQTTRQKTSNKPPATTFHTTRQQTSNKIPATTLLTTRKTTRQQTSNKPSSTTPQTTKPQTTNRPPATALQTTRGQTTNKPPVTTLQTTRQQTSNRPPATTLKTTRQQTSNRPPATTLRTTREQTTNRLPVTTLQTTRQKTTDKPQGSTFYTTTQQSSTRDQSTPSSPTDCRSSKCKNGGSCVIPGFFCECPKYYVWDLCLVYVGSSTVEVEVNLRNEKQWISYNFQAAVAKACTNFFCGDEECGSTSKKDKKFLVSDTKILGLSIGGENSLRVEVAVLFPSVEGQVPEPLPRATLEQILQKNEESLGEAMGGTIIRIGKRRVENPTNSERSTQDKETFNLPIVAGLGGTVVLLVLILAFVVYQVKRKRNDAGKRTDNIYLHSDLVHSRANSIATFENPGYIAEFPMYESIPHRGGSVTSRQEQVNGVASFENNNATQEAPEKTFLSNPTYGLPFAEDPAITEDSQNRYATIEQKKTEP</sequence>
<feature type="repeat" description="LDL-receptor class B" evidence="7">
    <location>
        <begin position="986"/>
        <end position="1028"/>
    </location>
</feature>
<feature type="disulfide bond" evidence="6">
    <location>
        <begin position="1575"/>
        <end position="1584"/>
    </location>
</feature>
<protein>
    <submittedName>
        <fullName evidence="12">Low-density lipoprotein receptor-related protein 6</fullName>
    </submittedName>
</protein>
<dbReference type="Pfam" id="PF14670">
    <property type="entry name" value="FXa_inhibition"/>
    <property type="match status" value="3"/>
</dbReference>
<comment type="caution">
    <text evidence="6">Lacks conserved residue(s) required for the propagation of feature annotation.</text>
</comment>
<name>A0A2B4SMN8_STYPI</name>
<dbReference type="SUPFAM" id="SSF63825">
    <property type="entry name" value="YWTD domain"/>
    <property type="match status" value="4"/>
</dbReference>
<accession>A0A2B4SMN8</accession>
<evidence type="ECO:0000256" key="10">
    <source>
        <dbReference type="SAM" id="SignalP"/>
    </source>
</evidence>
<keyword evidence="13" id="KW-1185">Reference proteome</keyword>
<gene>
    <name evidence="12" type="primary">Lrp6</name>
    <name evidence="12" type="ORF">AWC38_SpisGene4849</name>
</gene>
<feature type="repeat" description="LDL-receptor class B" evidence="7">
    <location>
        <begin position="722"/>
        <end position="764"/>
    </location>
</feature>
<keyword evidence="9" id="KW-0812">Transmembrane</keyword>
<evidence type="ECO:0000313" key="12">
    <source>
        <dbReference type="EMBL" id="PFX30369.1"/>
    </source>
</evidence>
<feature type="compositionally biased region" description="Low complexity" evidence="8">
    <location>
        <begin position="1203"/>
        <end position="1253"/>
    </location>
</feature>
<dbReference type="PROSITE" id="PS51120">
    <property type="entry name" value="LDLRB"/>
    <property type="match status" value="11"/>
</dbReference>
<feature type="compositionally biased region" description="Low complexity" evidence="8">
    <location>
        <begin position="1261"/>
        <end position="1333"/>
    </location>
</feature>
<reference evidence="13" key="1">
    <citation type="journal article" date="2017" name="bioRxiv">
        <title>Comparative analysis of the genomes of Stylophora pistillata and Acropora digitifera provides evidence for extensive differences between species of corals.</title>
        <authorList>
            <person name="Voolstra C.R."/>
            <person name="Li Y."/>
            <person name="Liew Y.J."/>
            <person name="Baumgarten S."/>
            <person name="Zoccola D."/>
            <person name="Flot J.-F."/>
            <person name="Tambutte S."/>
            <person name="Allemand D."/>
            <person name="Aranda M."/>
        </authorList>
    </citation>
    <scope>NUCLEOTIDE SEQUENCE [LARGE SCALE GENOMIC DNA]</scope>
</reference>
<feature type="repeat" description="LDL-receptor class B" evidence="7">
    <location>
        <begin position="484"/>
        <end position="524"/>
    </location>
</feature>
<keyword evidence="12" id="KW-0449">Lipoprotein</keyword>
<comment type="caution">
    <text evidence="12">The sequence shown here is derived from an EMBL/GenBank/DDBJ whole genome shotgun (WGS) entry which is preliminary data.</text>
</comment>
<keyword evidence="9" id="KW-1133">Transmembrane helix</keyword>
<feature type="compositionally biased region" description="Low complexity" evidence="8">
    <location>
        <begin position="1341"/>
        <end position="1392"/>
    </location>
</feature>
<feature type="repeat" description="LDL-receptor class B" evidence="7">
    <location>
        <begin position="173"/>
        <end position="215"/>
    </location>
</feature>
<dbReference type="InterPro" id="IPR000033">
    <property type="entry name" value="LDLR_classB_rpt"/>
</dbReference>
<feature type="repeat" description="LDL-receptor class B" evidence="7">
    <location>
        <begin position="259"/>
        <end position="302"/>
    </location>
</feature>
<dbReference type="EMBL" id="LSMT01000051">
    <property type="protein sequence ID" value="PFX30369.1"/>
    <property type="molecule type" value="Genomic_DNA"/>
</dbReference>
<feature type="chain" id="PRO_5013174253" evidence="10">
    <location>
        <begin position="29"/>
        <end position="1863"/>
    </location>
</feature>
<evidence type="ECO:0000256" key="1">
    <source>
        <dbReference type="ARBA" id="ARBA00022536"/>
    </source>
</evidence>
<keyword evidence="3" id="KW-0677">Repeat</keyword>
<feature type="repeat" description="LDL-receptor class B" evidence="7">
    <location>
        <begin position="525"/>
        <end position="569"/>
    </location>
</feature>
<dbReference type="InterPro" id="IPR050778">
    <property type="entry name" value="Cueball_EGF_LRP_Nidogen"/>
</dbReference>
<dbReference type="SUPFAM" id="SSF57196">
    <property type="entry name" value="EGF/Laminin"/>
    <property type="match status" value="3"/>
</dbReference>
<keyword evidence="4 6" id="KW-1015">Disulfide bond</keyword>
<evidence type="ECO:0000256" key="2">
    <source>
        <dbReference type="ARBA" id="ARBA00022729"/>
    </source>
</evidence>
<dbReference type="Gene3D" id="2.10.25.10">
    <property type="entry name" value="Laminin"/>
    <property type="match status" value="2"/>
</dbReference>
<feature type="region of interest" description="Disordered" evidence="8">
    <location>
        <begin position="1817"/>
        <end position="1863"/>
    </location>
</feature>
<feature type="compositionally biased region" description="Low complexity" evidence="8">
    <location>
        <begin position="1500"/>
        <end position="1523"/>
    </location>
</feature>
<feature type="domain" description="EGF-like" evidence="11">
    <location>
        <begin position="1551"/>
        <end position="1585"/>
    </location>
</feature>
<dbReference type="SMART" id="SM00135">
    <property type="entry name" value="LY"/>
    <property type="match status" value="19"/>
</dbReference>
<keyword evidence="5" id="KW-0325">Glycoprotein</keyword>
<feature type="compositionally biased region" description="Low complexity" evidence="8">
    <location>
        <begin position="1530"/>
        <end position="1554"/>
    </location>
</feature>
<evidence type="ECO:0000256" key="7">
    <source>
        <dbReference type="PROSITE-ProRule" id="PRU00461"/>
    </source>
</evidence>
<feature type="repeat" description="LDL-receptor class B" evidence="7">
    <location>
        <begin position="765"/>
        <end position="808"/>
    </location>
</feature>
<feature type="transmembrane region" description="Helical" evidence="9">
    <location>
        <begin position="1725"/>
        <end position="1749"/>
    </location>
</feature>
<keyword evidence="9" id="KW-0472">Membrane</keyword>
<dbReference type="Proteomes" id="UP000225706">
    <property type="component" value="Unassembled WGS sequence"/>
</dbReference>
<evidence type="ECO:0000256" key="5">
    <source>
        <dbReference type="ARBA" id="ARBA00023180"/>
    </source>
</evidence>
<evidence type="ECO:0000256" key="4">
    <source>
        <dbReference type="ARBA" id="ARBA00023157"/>
    </source>
</evidence>
<proteinExistence type="predicted"/>
<keyword evidence="12" id="KW-0675">Receptor</keyword>
<dbReference type="PANTHER" id="PTHR46513">
    <property type="entry name" value="VITELLOGENIN RECEPTOR-LIKE PROTEIN-RELATED-RELATED"/>
    <property type="match status" value="1"/>
</dbReference>
<feature type="signal peptide" evidence="10">
    <location>
        <begin position="1"/>
        <end position="28"/>
    </location>
</feature>
<evidence type="ECO:0000256" key="6">
    <source>
        <dbReference type="PROSITE-ProRule" id="PRU00076"/>
    </source>
</evidence>
<feature type="repeat" description="LDL-receptor class B" evidence="7">
    <location>
        <begin position="1072"/>
        <end position="1115"/>
    </location>
</feature>
<feature type="repeat" description="LDL-receptor class B" evidence="7">
    <location>
        <begin position="1029"/>
        <end position="1071"/>
    </location>
</feature>
<evidence type="ECO:0000313" key="13">
    <source>
        <dbReference type="Proteomes" id="UP000225706"/>
    </source>
</evidence>
<dbReference type="InterPro" id="IPR011042">
    <property type="entry name" value="6-blade_b-propeller_TolB-like"/>
</dbReference>
<dbReference type="STRING" id="50429.A0A2B4SMN8"/>
<dbReference type="PROSITE" id="PS50026">
    <property type="entry name" value="EGF_3"/>
    <property type="match status" value="1"/>
</dbReference>
<dbReference type="Pfam" id="PF00058">
    <property type="entry name" value="Ldl_recept_b"/>
    <property type="match status" value="9"/>
</dbReference>
<feature type="repeat" description="LDL-receptor class B" evidence="7">
    <location>
        <begin position="679"/>
        <end position="721"/>
    </location>
</feature>
<feature type="compositionally biased region" description="Polar residues" evidence="8">
    <location>
        <begin position="1453"/>
        <end position="1498"/>
    </location>
</feature>
<keyword evidence="1 6" id="KW-0245">EGF-like domain</keyword>
<dbReference type="OrthoDB" id="5979849at2759"/>
<evidence type="ECO:0000259" key="11">
    <source>
        <dbReference type="PROSITE" id="PS50026"/>
    </source>
</evidence>